<feature type="region of interest" description="Disordered" evidence="1">
    <location>
        <begin position="432"/>
        <end position="555"/>
    </location>
</feature>
<protein>
    <submittedName>
        <fullName evidence="2">Uncharacterized protein</fullName>
    </submittedName>
</protein>
<proteinExistence type="predicted"/>
<sequence length="877" mass="94497">MAKYDIQTLMRMKQNAHIDPSRFSDQARGNNLVREHDAGVLSEQSINKPRVISNLSRRSEGVASSIGSRSHGPPRRTNKSSQRDLEHTDAGFVRFLKTHTSPRHQRVTAGGRIVPMASEVAPPKMNLPAVEQGAKLGGSRSWRAPAKRGGKIRPELKPTQPMGPEPTDGGSSPKHPPARTMSDQNRASFVDGDHDRQGSSYDFAPSVSSAFNPGAMWQPSLPSPLVNVPVEQFYAPSQLPTLPIYPMYTIDPGKITWVPTVYQSGNAQGFPVGSLPRPPQHGSPISMLPDSQAWNNANNAPSPGFNQCVQGYDSLHPTINPQWQQFAHDPTLSQSHLPHIPGPPPSHNSLDHADKAYDNLSAELSRIDRYMALHTWDISSDKKASMVEQRRKLVRELDAVRMYKEHLELIAGKPALKDLGMRQKAAAGLSTPELHTPMHSDGHQRAPGSMPSGSTSLHTGRPSLRPSLANQFPSFSPASGRHETASASKSARSPYTSRHGAGSEDTPTSRLALRKFESSSGGPDDGKTPSTLARADHSHDPGVITGATGDGGRWAVSRNPLERKLRRLYHKIQMATRRGEPSKELLKQLSDVTGQLLKERSEESNPENQKATSDQQLLVARLGTQSDVTPGISDGIESSSPVEHSPTKPWKSEAHARNFGVGSQQATPFWVDTSDSKTLSSGSTTDSWASVGESDKHLFTGSSCKKGNDKDSQDLYKSCSSSSAGKGVANAGPTRGVIANLDGEAGTPNPKRSHPPLLAQCLSRNRGSVLQKTAAVTAPQSINVHARMPQTDGPADSPVDFGGIATRDADNRTGTVLNADARGGYLPRVGVSPSLLDIRELFHRISGDGREQVGGVDASVQEPLEAFMADAVRSTFT</sequence>
<dbReference type="AlphaFoldDB" id="A0A2I2FN88"/>
<accession>A0A2I2FN88</accession>
<evidence type="ECO:0000313" key="3">
    <source>
        <dbReference type="Proteomes" id="UP000234585"/>
    </source>
</evidence>
<dbReference type="EMBL" id="KZ559118">
    <property type="protein sequence ID" value="PLB42103.1"/>
    <property type="molecule type" value="Genomic_DNA"/>
</dbReference>
<feature type="region of interest" description="Disordered" evidence="1">
    <location>
        <begin position="624"/>
        <end position="652"/>
    </location>
</feature>
<reference evidence="2 3" key="1">
    <citation type="submission" date="2017-12" db="EMBL/GenBank/DDBJ databases">
        <authorList>
            <consortium name="DOE Joint Genome Institute"/>
            <person name="Haridas S."/>
            <person name="Kjaerbolling I."/>
            <person name="Vesth T.C."/>
            <person name="Frisvad J.C."/>
            <person name="Nybo J.L."/>
            <person name="Theobald S."/>
            <person name="Kuo A."/>
            <person name="Bowyer P."/>
            <person name="Matsuda Y."/>
            <person name="Mondo S."/>
            <person name="Lyhne E.K."/>
            <person name="Kogle M.E."/>
            <person name="Clum A."/>
            <person name="Lipzen A."/>
            <person name="Salamov A."/>
            <person name="Ngan C.Y."/>
            <person name="Daum C."/>
            <person name="Chiniquy J."/>
            <person name="Barry K."/>
            <person name="LaButti K."/>
            <person name="Simmons B.A."/>
            <person name="Magnuson J.K."/>
            <person name="Mortensen U.H."/>
            <person name="Larsen T.O."/>
            <person name="Grigoriev I.V."/>
            <person name="Baker S.E."/>
            <person name="Andersen M.R."/>
            <person name="Nordberg H.P."/>
            <person name="Cantor M.N."/>
            <person name="Hua S.X."/>
        </authorList>
    </citation>
    <scope>NUCLEOTIDE SEQUENCE [LARGE SCALE GENOMIC DNA]</scope>
    <source>
        <strain evidence="2 3">CBS 102.13</strain>
    </source>
</reference>
<feature type="compositionally biased region" description="Polar residues" evidence="1">
    <location>
        <begin position="485"/>
        <end position="496"/>
    </location>
</feature>
<dbReference type="Proteomes" id="UP000234585">
    <property type="component" value="Unassembled WGS sequence"/>
</dbReference>
<feature type="region of interest" description="Disordered" evidence="1">
    <location>
        <begin position="134"/>
        <end position="185"/>
    </location>
</feature>
<keyword evidence="3" id="KW-1185">Reference proteome</keyword>
<feature type="region of interest" description="Disordered" evidence="1">
    <location>
        <begin position="53"/>
        <end position="87"/>
    </location>
</feature>
<feature type="compositionally biased region" description="Polar residues" evidence="1">
    <location>
        <begin position="468"/>
        <end position="477"/>
    </location>
</feature>
<name>A0A2I2FN88_ASPCN</name>
<organism evidence="2 3">
    <name type="scientific">Aspergillus candidus</name>
    <dbReference type="NCBI Taxonomy" id="41067"/>
    <lineage>
        <taxon>Eukaryota</taxon>
        <taxon>Fungi</taxon>
        <taxon>Dikarya</taxon>
        <taxon>Ascomycota</taxon>
        <taxon>Pezizomycotina</taxon>
        <taxon>Eurotiomycetes</taxon>
        <taxon>Eurotiomycetidae</taxon>
        <taxon>Eurotiales</taxon>
        <taxon>Aspergillaceae</taxon>
        <taxon>Aspergillus</taxon>
        <taxon>Aspergillus subgen. Circumdati</taxon>
    </lineage>
</organism>
<gene>
    <name evidence="2" type="ORF">BDW47DRAFT_131413</name>
</gene>
<evidence type="ECO:0000313" key="2">
    <source>
        <dbReference type="EMBL" id="PLB42103.1"/>
    </source>
</evidence>
<dbReference type="OrthoDB" id="5401902at2759"/>
<dbReference type="GeneID" id="36524460"/>
<evidence type="ECO:0000256" key="1">
    <source>
        <dbReference type="SAM" id="MobiDB-lite"/>
    </source>
</evidence>
<dbReference type="RefSeq" id="XP_024676115.1">
    <property type="nucleotide sequence ID" value="XM_024817300.1"/>
</dbReference>